<feature type="compositionally biased region" description="Polar residues" evidence="2">
    <location>
        <begin position="1558"/>
        <end position="1569"/>
    </location>
</feature>
<accession>A0A8H5EU02</accession>
<gene>
    <name evidence="3" type="ORF">D9619_002598</name>
</gene>
<feature type="compositionally biased region" description="Low complexity" evidence="2">
    <location>
        <begin position="1347"/>
        <end position="1356"/>
    </location>
</feature>
<feature type="region of interest" description="Disordered" evidence="2">
    <location>
        <begin position="1454"/>
        <end position="1569"/>
    </location>
</feature>
<name>A0A8H5EU02_9AGAR</name>
<reference evidence="3 4" key="1">
    <citation type="journal article" date="2020" name="ISME J.">
        <title>Uncovering the hidden diversity of litter-decomposition mechanisms in mushroom-forming fungi.</title>
        <authorList>
            <person name="Floudas D."/>
            <person name="Bentzer J."/>
            <person name="Ahren D."/>
            <person name="Johansson T."/>
            <person name="Persson P."/>
            <person name="Tunlid A."/>
        </authorList>
    </citation>
    <scope>NUCLEOTIDE SEQUENCE [LARGE SCALE GENOMIC DNA]</scope>
    <source>
        <strain evidence="3 4">CBS 101986</strain>
    </source>
</reference>
<evidence type="ECO:0000313" key="3">
    <source>
        <dbReference type="EMBL" id="KAF5312329.1"/>
    </source>
</evidence>
<feature type="coiled-coil region" evidence="1">
    <location>
        <begin position="548"/>
        <end position="631"/>
    </location>
</feature>
<dbReference type="PANTHER" id="PTHR23159">
    <property type="entry name" value="CENTROSOMAL PROTEIN 2"/>
    <property type="match status" value="1"/>
</dbReference>
<dbReference type="EMBL" id="JAACJJ010000056">
    <property type="protein sequence ID" value="KAF5312329.1"/>
    <property type="molecule type" value="Genomic_DNA"/>
</dbReference>
<feature type="coiled-coil region" evidence="1">
    <location>
        <begin position="389"/>
        <end position="416"/>
    </location>
</feature>
<dbReference type="OrthoDB" id="10255344at2759"/>
<feature type="region of interest" description="Disordered" evidence="2">
    <location>
        <begin position="959"/>
        <end position="1028"/>
    </location>
</feature>
<feature type="compositionally biased region" description="Low complexity" evidence="2">
    <location>
        <begin position="1368"/>
        <end position="1394"/>
    </location>
</feature>
<evidence type="ECO:0000313" key="4">
    <source>
        <dbReference type="Proteomes" id="UP000567179"/>
    </source>
</evidence>
<evidence type="ECO:0000256" key="2">
    <source>
        <dbReference type="SAM" id="MobiDB-lite"/>
    </source>
</evidence>
<feature type="coiled-coil region" evidence="1">
    <location>
        <begin position="670"/>
        <end position="815"/>
    </location>
</feature>
<feature type="coiled-coil region" evidence="1">
    <location>
        <begin position="280"/>
        <end position="335"/>
    </location>
</feature>
<protein>
    <submittedName>
        <fullName evidence="3">Uncharacterized protein</fullName>
    </submittedName>
</protein>
<feature type="compositionally biased region" description="Basic and acidic residues" evidence="2">
    <location>
        <begin position="1429"/>
        <end position="1438"/>
    </location>
</feature>
<keyword evidence="1" id="KW-0175">Coiled coil</keyword>
<dbReference type="Proteomes" id="UP000567179">
    <property type="component" value="Unassembled WGS sequence"/>
</dbReference>
<keyword evidence="4" id="KW-1185">Reference proteome</keyword>
<feature type="region of interest" description="Disordered" evidence="2">
    <location>
        <begin position="19"/>
        <end position="41"/>
    </location>
</feature>
<feature type="region of interest" description="Disordered" evidence="2">
    <location>
        <begin position="1321"/>
        <end position="1441"/>
    </location>
</feature>
<organism evidence="3 4">
    <name type="scientific">Psilocybe cf. subviscida</name>
    <dbReference type="NCBI Taxonomy" id="2480587"/>
    <lineage>
        <taxon>Eukaryota</taxon>
        <taxon>Fungi</taxon>
        <taxon>Dikarya</taxon>
        <taxon>Basidiomycota</taxon>
        <taxon>Agaricomycotina</taxon>
        <taxon>Agaricomycetes</taxon>
        <taxon>Agaricomycetidae</taxon>
        <taxon>Agaricales</taxon>
        <taxon>Agaricineae</taxon>
        <taxon>Strophariaceae</taxon>
        <taxon>Psilocybe</taxon>
    </lineage>
</organism>
<feature type="compositionally biased region" description="Polar residues" evidence="2">
    <location>
        <begin position="1539"/>
        <end position="1550"/>
    </location>
</feature>
<feature type="region of interest" description="Disordered" evidence="2">
    <location>
        <begin position="144"/>
        <end position="166"/>
    </location>
</feature>
<comment type="caution">
    <text evidence="3">The sequence shown here is derived from an EMBL/GenBank/DDBJ whole genome shotgun (WGS) entry which is preliminary data.</text>
</comment>
<evidence type="ECO:0000256" key="1">
    <source>
        <dbReference type="SAM" id="Coils"/>
    </source>
</evidence>
<proteinExistence type="predicted"/>
<dbReference type="PANTHER" id="PTHR23159:SF31">
    <property type="entry name" value="CENTROSOME-ASSOCIATED PROTEIN CEP250 ISOFORM X1"/>
    <property type="match status" value="1"/>
</dbReference>
<feature type="compositionally biased region" description="Polar residues" evidence="2">
    <location>
        <begin position="25"/>
        <end position="35"/>
    </location>
</feature>
<feature type="region of interest" description="Disordered" evidence="2">
    <location>
        <begin position="910"/>
        <end position="929"/>
    </location>
</feature>
<feature type="coiled-coil region" evidence="1">
    <location>
        <begin position="185"/>
        <end position="251"/>
    </location>
</feature>
<sequence length="1569" mass="175361">MSTWNLGKDDVSEETRAFRDKLASKDSQIAAQQDQLAKRAAEHEEMMEKLNELMHKLSTETQRALQLETDLKQRTEDLSNEKNASHNAKAALAAALDKNKEAQLDIRQLESTLERVSNTSDQHQAHRTKAEMEKAKLEARVRELEADLRQQPSSVPSATRPRSSSTAHFKIIALEQELKDSKAVASERETRLDNVSQKLAQVQADLIKAQNEQVANERRWTREVAELEAKLEEKEEELSFLREQNGGADGDREEELLKRIDEDAAKIAALELMLGGADHSQKLKERLARVEGELQEERHRLSTAVGEKNEALDELDATRNELECLLKELNERKARDHALGQKAVASLEACETGVADRSMDMDTTDSGPMPPPSPIKAMPVADEDTVAHVERLLAAVDRLRAERDNLRHDVQFLESESRFAIEALEAKLSQSMSTTNNTDSHAAIGHLRAEMDDMHAQMRSYRQQYSVNLSRKNRDIQRLGLQVQALSIALGHVSPQVDLLVDSLKDRERTRNQNLASISQESLLNSVAQYDVAQLSLQTITGERDHLLQQLQNADKHWEQEIDTARVAEHEARSHLEEAMREIDELNEHIDGLESERDSLTLQVTNLMSDLDAAQSELTNAESRYTNLQFHQLNTMTSSEATRTLREHIEELEGRVLRRTEQIGIHQHDIKRLETNLRLQEERLNEMGNELEMMAAQKAAMVEDCADAREARNEAQARAEALEEEMEATEERAREEMVALTKRNKEEFGVLVKRNKEELDALVVRNKEDVEALEERNREGKVLVNTLITVIADTITSARASIRAAKSQAAKLQDTLSGDQEHGSELQKELDEKIGGLLLLTRESEEQRGELENIRISLSESQTEISELSNLAERLQDEKANLESQLSELREAGPDPAVADLEAMNKELQERVEELEQSGSSTTDESQHGIAELKQQHAEALADLEHRLAEAEHSLGEVQARYDASSEEHSKATEEAKSAIEELERKLEESTSSLADLRALQAQASAHDQEHSSKITELQDQLAESEAAHQDALKSLENLQDENTRLIDELAQTHEEQDSLVSRAMEEQEAAKKELEHKVQALQGRFEEETRLLDMSNEEVARLTARLQEVSDKLSTAQQTLAEFVASADERAAATEAAMAELRDELAMLQRTLAETREQISAIEEEKSVLQQEITVHEAEVQKSRSLVRYLEGQVKNNDQLVTSLKQDIERIQADLARSEKACKASEVNLSLQNAQHKRETTELQKELSAFRVRPNLEQALSELEERNTEMEDLLRAKCAEIEENDDRVLEMLKEKKKLTAKVESLTRKVQNLQAKLAAAKASAPAGSEPLSAGPSDVQSPPPPAITSPIAAVVAPMPQPAISHSSRPRSATASSSNPPAAARPAAPTTPSQSRRSSRGTAGVAGPSSSAIQRPKTPEARTMMPVFRAKTPERRHVPEESMVTEVVIGKKRSAPDDFDVENMPTQAFTADGEDVENKTPRVRRVLNSLQSGFTPLRNQNLRPTGGAAAIPSPRKSNAVRPTPYISDMTNNHHDIPQQPVVPSSAKQSSKRSWLGKIRGSSNPSERNTQF</sequence>
<feature type="compositionally biased region" description="Polar residues" evidence="2">
    <location>
        <begin position="150"/>
        <end position="166"/>
    </location>
</feature>
<feature type="compositionally biased region" description="Basic and acidic residues" evidence="2">
    <location>
        <begin position="964"/>
        <end position="989"/>
    </location>
</feature>
<feature type="compositionally biased region" description="Polar residues" evidence="2">
    <location>
        <begin position="1486"/>
        <end position="1501"/>
    </location>
</feature>